<comment type="caution">
    <text evidence="2">The sequence shown here is derived from an EMBL/GenBank/DDBJ whole genome shotgun (WGS) entry which is preliminary data.</text>
</comment>
<name>A0A1V9Y2I7_9ACAR</name>
<feature type="compositionally biased region" description="Basic and acidic residues" evidence="1">
    <location>
        <begin position="173"/>
        <end position="183"/>
    </location>
</feature>
<evidence type="ECO:0000313" key="2">
    <source>
        <dbReference type="EMBL" id="OQR79956.1"/>
    </source>
</evidence>
<sequence>MGPMAGHWTSAKNREPVFVIAVAAAAVSGCQRTNTNTSSATSTVVSTNVGRAKGAVGFSPRVGGPLLLLVPRAASGWFGPGGGSDRPMMATNSENKDSSPLPALASLPSSSSTPYIPSIANSIAKCSTTGSTSCLHLRQLQQQQQREHSETGSDAGGSNVIITASGGGSIGDEASHQHDRDHPSCCSSEADCGGERCRGPCTHPQSSVGPSQRSQAAGGAVGPHPATAVPSSSSSHNFRHLQQEHPRSAPAKVGVDYPSSLPT</sequence>
<protein>
    <submittedName>
        <fullName evidence="2">Uncharacterized protein</fullName>
    </submittedName>
</protein>
<accession>A0A1V9Y2I7</accession>
<dbReference type="Proteomes" id="UP000192247">
    <property type="component" value="Unassembled WGS sequence"/>
</dbReference>
<reference evidence="2 3" key="1">
    <citation type="journal article" date="2017" name="Gigascience">
        <title>Draft genome of the honey bee ectoparasitic mite, Tropilaelaps mercedesae, is shaped by the parasitic life history.</title>
        <authorList>
            <person name="Dong X."/>
            <person name="Armstrong S.D."/>
            <person name="Xia D."/>
            <person name="Makepeace B.L."/>
            <person name="Darby A.C."/>
            <person name="Kadowaki T."/>
        </authorList>
    </citation>
    <scope>NUCLEOTIDE SEQUENCE [LARGE SCALE GENOMIC DNA]</scope>
    <source>
        <strain evidence="2">Wuxi-XJTLU</strain>
    </source>
</reference>
<proteinExistence type="predicted"/>
<keyword evidence="3" id="KW-1185">Reference proteome</keyword>
<dbReference type="EMBL" id="MNPL01000511">
    <property type="protein sequence ID" value="OQR79956.1"/>
    <property type="molecule type" value="Genomic_DNA"/>
</dbReference>
<evidence type="ECO:0000256" key="1">
    <source>
        <dbReference type="SAM" id="MobiDB-lite"/>
    </source>
</evidence>
<feature type="region of interest" description="Disordered" evidence="1">
    <location>
        <begin position="80"/>
        <end position="101"/>
    </location>
</feature>
<organism evidence="2 3">
    <name type="scientific">Tropilaelaps mercedesae</name>
    <dbReference type="NCBI Taxonomy" id="418985"/>
    <lineage>
        <taxon>Eukaryota</taxon>
        <taxon>Metazoa</taxon>
        <taxon>Ecdysozoa</taxon>
        <taxon>Arthropoda</taxon>
        <taxon>Chelicerata</taxon>
        <taxon>Arachnida</taxon>
        <taxon>Acari</taxon>
        <taxon>Parasitiformes</taxon>
        <taxon>Mesostigmata</taxon>
        <taxon>Gamasina</taxon>
        <taxon>Dermanyssoidea</taxon>
        <taxon>Laelapidae</taxon>
        <taxon>Tropilaelaps</taxon>
    </lineage>
</organism>
<gene>
    <name evidence="2" type="ORF">BIW11_05378</name>
</gene>
<dbReference type="AlphaFoldDB" id="A0A1V9Y2I7"/>
<evidence type="ECO:0000313" key="3">
    <source>
        <dbReference type="Proteomes" id="UP000192247"/>
    </source>
</evidence>
<feature type="region of interest" description="Disordered" evidence="1">
    <location>
        <begin position="139"/>
        <end position="263"/>
    </location>
</feature>
<dbReference type="InParanoid" id="A0A1V9Y2I7"/>
<feature type="compositionally biased region" description="Polar residues" evidence="1">
    <location>
        <begin position="203"/>
        <end position="215"/>
    </location>
</feature>